<gene>
    <name evidence="1" type="ORF">CBF29_06580</name>
</gene>
<accession>A0A430AW27</accession>
<proteinExistence type="predicted"/>
<keyword evidence="2" id="KW-1185">Reference proteome</keyword>
<comment type="caution">
    <text evidence="1">The sequence shown here is derived from an EMBL/GenBank/DDBJ whole genome shotgun (WGS) entry which is preliminary data.</text>
</comment>
<evidence type="ECO:0000313" key="1">
    <source>
        <dbReference type="EMBL" id="RSU12260.1"/>
    </source>
</evidence>
<dbReference type="Proteomes" id="UP000287605">
    <property type="component" value="Unassembled WGS sequence"/>
</dbReference>
<dbReference type="OrthoDB" id="2325255at2"/>
<dbReference type="AlphaFoldDB" id="A0A430AW27"/>
<name>A0A430AW27_9ENTE</name>
<protein>
    <submittedName>
        <fullName evidence="1">Uncharacterized protein</fullName>
    </submittedName>
</protein>
<reference evidence="1 2" key="1">
    <citation type="submission" date="2017-05" db="EMBL/GenBank/DDBJ databases">
        <title>Vagococcus spp. assemblies.</title>
        <authorList>
            <person name="Gulvik C.A."/>
        </authorList>
    </citation>
    <scope>NUCLEOTIDE SEQUENCE [LARGE SCALE GENOMIC DNA]</scope>
    <source>
        <strain evidence="1 2">CCUG 51432</strain>
    </source>
</reference>
<sequence>MIIEIKVKDGAIAGKSDFADFLKTKLSKKVYEKAVNGENLVDIVSIGKLKEIVGTLYTRGCDDCLVGEIEDSEGNKMDLVFGYSDMLKKLFLFELSKEWELDSAIKRAVAIFKEVEAIEKEFKKGIILFTKEEIEETIVSLFVDQMYYKMKLRLNLFSKYEKFWKGIIVRNDEDTSWNAYLKKNKFADILGGRHDENENTLVTREDLLSLFKQSPTPQNAIIPILIFEGVKLAEAPKDDELRRLKISDIKKDRIVIRDHEDGVDREIAIDSDTRKLILLAASQTKAYKPFNGTISIVPYLESPYVLKPIDVKIAYNSDSKEDERAITYRGAYDRMLNIRSLAESLGYEKDLTISLVAKSGKINSIKKYIASGMDRYDAIRKTLMKFGEWNKTGDYIEEKKLPSNRQLVNRLGKEYKAATGE</sequence>
<organism evidence="1 2">
    <name type="scientific">Vagococcus elongatus</name>
    <dbReference type="NCBI Taxonomy" id="180344"/>
    <lineage>
        <taxon>Bacteria</taxon>
        <taxon>Bacillati</taxon>
        <taxon>Bacillota</taxon>
        <taxon>Bacilli</taxon>
        <taxon>Lactobacillales</taxon>
        <taxon>Enterococcaceae</taxon>
        <taxon>Vagococcus</taxon>
    </lineage>
</organism>
<dbReference type="RefSeq" id="WP_126808702.1">
    <property type="nucleotide sequence ID" value="NZ_NGKA01000008.1"/>
</dbReference>
<evidence type="ECO:0000313" key="2">
    <source>
        <dbReference type="Proteomes" id="UP000287605"/>
    </source>
</evidence>
<dbReference type="EMBL" id="NGKA01000008">
    <property type="protein sequence ID" value="RSU12260.1"/>
    <property type="molecule type" value="Genomic_DNA"/>
</dbReference>